<proteinExistence type="predicted"/>
<gene>
    <name evidence="1" type="ORF">CLUMA_CG011161</name>
</gene>
<dbReference type="AlphaFoldDB" id="A0A1J1IFJ9"/>
<dbReference type="Proteomes" id="UP000183832">
    <property type="component" value="Unassembled WGS sequence"/>
</dbReference>
<name>A0A1J1IFJ9_9DIPT</name>
<evidence type="ECO:0000313" key="2">
    <source>
        <dbReference type="Proteomes" id="UP000183832"/>
    </source>
</evidence>
<reference evidence="1 2" key="1">
    <citation type="submission" date="2015-04" db="EMBL/GenBank/DDBJ databases">
        <authorList>
            <person name="Syromyatnikov M.Y."/>
            <person name="Popov V.N."/>
        </authorList>
    </citation>
    <scope>NUCLEOTIDE SEQUENCE [LARGE SCALE GENOMIC DNA]</scope>
</reference>
<keyword evidence="2" id="KW-1185">Reference proteome</keyword>
<evidence type="ECO:0000313" key="1">
    <source>
        <dbReference type="EMBL" id="CRK97782.1"/>
    </source>
</evidence>
<dbReference type="EMBL" id="CVRI01000047">
    <property type="protein sequence ID" value="CRK97782.1"/>
    <property type="molecule type" value="Genomic_DNA"/>
</dbReference>
<protein>
    <submittedName>
        <fullName evidence="1">CLUMA_CG011161, isoform A</fullName>
    </submittedName>
</protein>
<accession>A0A1J1IFJ9</accession>
<sequence length="128" mass="14927">MAEVSNEVSPTYFVRGSRTRRSFRIRHRYNSKLPPSAILFMKTLEKYKVDESNSLRIRTKLCSNLKATQTMITEDSFSEDFYDPLAGDDEPLINKNPAANMKRRKCIKKDYSTKNSNKMSKIISFFLK</sequence>
<organism evidence="1 2">
    <name type="scientific">Clunio marinus</name>
    <dbReference type="NCBI Taxonomy" id="568069"/>
    <lineage>
        <taxon>Eukaryota</taxon>
        <taxon>Metazoa</taxon>
        <taxon>Ecdysozoa</taxon>
        <taxon>Arthropoda</taxon>
        <taxon>Hexapoda</taxon>
        <taxon>Insecta</taxon>
        <taxon>Pterygota</taxon>
        <taxon>Neoptera</taxon>
        <taxon>Endopterygota</taxon>
        <taxon>Diptera</taxon>
        <taxon>Nematocera</taxon>
        <taxon>Chironomoidea</taxon>
        <taxon>Chironomidae</taxon>
        <taxon>Clunio</taxon>
    </lineage>
</organism>